<feature type="transmembrane region" description="Helical" evidence="1">
    <location>
        <begin position="7"/>
        <end position="27"/>
    </location>
</feature>
<keyword evidence="3" id="KW-1185">Reference proteome</keyword>
<organism evidence="2 3">
    <name type="scientific">Harryflintia acetispora</name>
    <dbReference type="NCBI Taxonomy" id="1849041"/>
    <lineage>
        <taxon>Bacteria</taxon>
        <taxon>Bacillati</taxon>
        <taxon>Bacillota</taxon>
        <taxon>Clostridia</taxon>
        <taxon>Eubacteriales</taxon>
        <taxon>Oscillospiraceae</taxon>
        <taxon>Harryflintia</taxon>
    </lineage>
</organism>
<evidence type="ECO:0000313" key="3">
    <source>
        <dbReference type="Proteomes" id="UP000294682"/>
    </source>
</evidence>
<dbReference type="EMBL" id="SLUK01000006">
    <property type="protein sequence ID" value="TCL43192.1"/>
    <property type="molecule type" value="Genomic_DNA"/>
</dbReference>
<evidence type="ECO:0000256" key="1">
    <source>
        <dbReference type="SAM" id="Phobius"/>
    </source>
</evidence>
<evidence type="ECO:0000313" key="2">
    <source>
        <dbReference type="EMBL" id="TCL43192.1"/>
    </source>
</evidence>
<keyword evidence="1" id="KW-0812">Transmembrane</keyword>
<dbReference type="AlphaFoldDB" id="A0A9X8UJP9"/>
<protein>
    <submittedName>
        <fullName evidence="2">Uncharacterized protein</fullName>
    </submittedName>
</protein>
<feature type="transmembrane region" description="Helical" evidence="1">
    <location>
        <begin position="54"/>
        <end position="74"/>
    </location>
</feature>
<name>A0A9X8UJP9_9FIRM</name>
<accession>A0A9X8UJP9</accession>
<keyword evidence="1" id="KW-1133">Transmembrane helix</keyword>
<proteinExistence type="predicted"/>
<keyword evidence="1" id="KW-0472">Membrane</keyword>
<comment type="caution">
    <text evidence="2">The sequence shown here is derived from an EMBL/GenBank/DDBJ whole genome shotgun (WGS) entry which is preliminary data.</text>
</comment>
<dbReference type="Proteomes" id="UP000294682">
    <property type="component" value="Unassembled WGS sequence"/>
</dbReference>
<sequence>MRGQKPVWALILLMGGMALLISLGLFYNMGVFVDEFGLTPAQVCGGEGWLLLDWARLALLLGVCVCALCGLFWAKKK</sequence>
<gene>
    <name evidence="2" type="ORF">EDD78_10652</name>
</gene>
<dbReference type="RefSeq" id="WP_242942128.1">
    <property type="nucleotide sequence ID" value="NZ_SLUK01000006.1"/>
</dbReference>
<reference evidence="2 3" key="1">
    <citation type="submission" date="2019-03" db="EMBL/GenBank/DDBJ databases">
        <title>Genomic Encyclopedia of Type Strains, Phase IV (KMG-IV): sequencing the most valuable type-strain genomes for metagenomic binning, comparative biology and taxonomic classification.</title>
        <authorList>
            <person name="Goeker M."/>
        </authorList>
    </citation>
    <scope>NUCLEOTIDE SEQUENCE [LARGE SCALE GENOMIC DNA]</scope>
    <source>
        <strain evidence="2 3">DSM 100433</strain>
    </source>
</reference>